<dbReference type="AlphaFoldDB" id="A0A1G5XVH4"/>
<gene>
    <name evidence="3" type="ORF">SAMN03080617_02034</name>
</gene>
<dbReference type="EMBL" id="FMXE01000012">
    <property type="protein sequence ID" value="SDA74431.1"/>
    <property type="molecule type" value="Genomic_DNA"/>
</dbReference>
<proteinExistence type="predicted"/>
<reference evidence="4" key="1">
    <citation type="submission" date="2016-10" db="EMBL/GenBank/DDBJ databases">
        <authorList>
            <person name="Varghese N."/>
            <person name="Submissions S."/>
        </authorList>
    </citation>
    <scope>NUCLEOTIDE SEQUENCE [LARGE SCALE GENOMIC DNA]</scope>
    <source>
        <strain evidence="4">DSM 22703</strain>
    </source>
</reference>
<feature type="chain" id="PRO_5011585453" description="Outer membrane protein beta-barrel domain-containing protein" evidence="2">
    <location>
        <begin position="25"/>
        <end position="201"/>
    </location>
</feature>
<evidence type="ECO:0000256" key="2">
    <source>
        <dbReference type="SAM" id="SignalP"/>
    </source>
</evidence>
<evidence type="ECO:0008006" key="5">
    <source>
        <dbReference type="Google" id="ProtNLM"/>
    </source>
</evidence>
<evidence type="ECO:0000256" key="1">
    <source>
        <dbReference type="SAM" id="MobiDB-lite"/>
    </source>
</evidence>
<evidence type="ECO:0000313" key="3">
    <source>
        <dbReference type="EMBL" id="SDA74431.1"/>
    </source>
</evidence>
<feature type="region of interest" description="Disordered" evidence="1">
    <location>
        <begin position="170"/>
        <end position="201"/>
    </location>
</feature>
<sequence length="201" mass="22271">MIQSYKVLSALILFFALAASPLLAQRYGTAAGVRLGNSQLSRTVGLSVQQRIVERVTVEGILQSDFSRNTTLSVLAKKHSPIISKRFNYYYGGGIAFGREESFIKNDETMQVDHTFGNATVGVDLIGGIELTVANAVLSLDYKPNINLAGRSEFYRGQIGISARTVLVKSKEQKKKQKQRQKAKKAAQNQPRKPFSELFKK</sequence>
<dbReference type="STRING" id="279824.SAMN03080617_02034"/>
<name>A0A1G5XVH4_9BACT</name>
<evidence type="ECO:0000313" key="4">
    <source>
        <dbReference type="Proteomes" id="UP000198756"/>
    </source>
</evidence>
<keyword evidence="2" id="KW-0732">Signal</keyword>
<accession>A0A1G5XVH4</accession>
<dbReference type="OrthoDB" id="963987at2"/>
<dbReference type="RefSeq" id="WP_092729830.1">
    <property type="nucleotide sequence ID" value="NZ_FMXE01000012.1"/>
</dbReference>
<feature type="compositionally biased region" description="Basic residues" evidence="1">
    <location>
        <begin position="172"/>
        <end position="185"/>
    </location>
</feature>
<feature type="signal peptide" evidence="2">
    <location>
        <begin position="1"/>
        <end position="24"/>
    </location>
</feature>
<organism evidence="3 4">
    <name type="scientific">Algoriphagus alkaliphilus</name>
    <dbReference type="NCBI Taxonomy" id="279824"/>
    <lineage>
        <taxon>Bacteria</taxon>
        <taxon>Pseudomonadati</taxon>
        <taxon>Bacteroidota</taxon>
        <taxon>Cytophagia</taxon>
        <taxon>Cytophagales</taxon>
        <taxon>Cyclobacteriaceae</taxon>
        <taxon>Algoriphagus</taxon>
    </lineage>
</organism>
<keyword evidence="4" id="KW-1185">Reference proteome</keyword>
<protein>
    <recommendedName>
        <fullName evidence="5">Outer membrane protein beta-barrel domain-containing protein</fullName>
    </recommendedName>
</protein>
<dbReference type="Proteomes" id="UP000198756">
    <property type="component" value="Unassembled WGS sequence"/>
</dbReference>